<protein>
    <submittedName>
        <fullName evidence="1">Uncharacterized protein</fullName>
    </submittedName>
</protein>
<dbReference type="AlphaFoldDB" id="A0A0D0B4K9"/>
<dbReference type="InParanoid" id="A0A0D0B4K9"/>
<proteinExistence type="predicted"/>
<evidence type="ECO:0000313" key="2">
    <source>
        <dbReference type="Proteomes" id="UP000054485"/>
    </source>
</evidence>
<evidence type="ECO:0000313" key="1">
    <source>
        <dbReference type="EMBL" id="KIK38803.1"/>
    </source>
</evidence>
<name>A0A0D0B4K9_9AGAM</name>
<dbReference type="Proteomes" id="UP000054485">
    <property type="component" value="Unassembled WGS sequence"/>
</dbReference>
<accession>A0A0D0B4K9</accession>
<reference evidence="2" key="2">
    <citation type="submission" date="2015-01" db="EMBL/GenBank/DDBJ databases">
        <title>Evolutionary Origins and Diversification of the Mycorrhizal Mutualists.</title>
        <authorList>
            <consortium name="DOE Joint Genome Institute"/>
            <consortium name="Mycorrhizal Genomics Consortium"/>
            <person name="Kohler A."/>
            <person name="Kuo A."/>
            <person name="Nagy L.G."/>
            <person name="Floudas D."/>
            <person name="Copeland A."/>
            <person name="Barry K.W."/>
            <person name="Cichocki N."/>
            <person name="Veneault-Fourrey C."/>
            <person name="LaButti K."/>
            <person name="Lindquist E.A."/>
            <person name="Lipzen A."/>
            <person name="Lundell T."/>
            <person name="Morin E."/>
            <person name="Murat C."/>
            <person name="Riley R."/>
            <person name="Ohm R."/>
            <person name="Sun H."/>
            <person name="Tunlid A."/>
            <person name="Henrissat B."/>
            <person name="Grigoriev I.V."/>
            <person name="Hibbett D.S."/>
            <person name="Martin F."/>
        </authorList>
    </citation>
    <scope>NUCLEOTIDE SEQUENCE [LARGE SCALE GENOMIC DNA]</scope>
    <source>
        <strain evidence="2">UH-Slu-Lm8-n1</strain>
    </source>
</reference>
<gene>
    <name evidence="1" type="ORF">CY34DRAFT_808953</name>
</gene>
<dbReference type="HOGENOM" id="CLU_1928988_0_0_1"/>
<reference evidence="1 2" key="1">
    <citation type="submission" date="2014-04" db="EMBL/GenBank/DDBJ databases">
        <authorList>
            <consortium name="DOE Joint Genome Institute"/>
            <person name="Kuo A."/>
            <person name="Ruytinx J."/>
            <person name="Rineau F."/>
            <person name="Colpaert J."/>
            <person name="Kohler A."/>
            <person name="Nagy L.G."/>
            <person name="Floudas D."/>
            <person name="Copeland A."/>
            <person name="Barry K.W."/>
            <person name="Cichocki N."/>
            <person name="Veneault-Fourrey C."/>
            <person name="LaButti K."/>
            <person name="Lindquist E.A."/>
            <person name="Lipzen A."/>
            <person name="Lundell T."/>
            <person name="Morin E."/>
            <person name="Murat C."/>
            <person name="Sun H."/>
            <person name="Tunlid A."/>
            <person name="Henrissat B."/>
            <person name="Grigoriev I.V."/>
            <person name="Hibbett D.S."/>
            <person name="Martin F."/>
            <person name="Nordberg H.P."/>
            <person name="Cantor M.N."/>
            <person name="Hua S.X."/>
        </authorList>
    </citation>
    <scope>NUCLEOTIDE SEQUENCE [LARGE SCALE GENOMIC DNA]</scope>
    <source>
        <strain evidence="1 2">UH-Slu-Lm8-n1</strain>
    </source>
</reference>
<dbReference type="EMBL" id="KN835373">
    <property type="protein sequence ID" value="KIK38803.1"/>
    <property type="molecule type" value="Genomic_DNA"/>
</dbReference>
<organism evidence="1 2">
    <name type="scientific">Suillus luteus UH-Slu-Lm8-n1</name>
    <dbReference type="NCBI Taxonomy" id="930992"/>
    <lineage>
        <taxon>Eukaryota</taxon>
        <taxon>Fungi</taxon>
        <taxon>Dikarya</taxon>
        <taxon>Basidiomycota</taxon>
        <taxon>Agaricomycotina</taxon>
        <taxon>Agaricomycetes</taxon>
        <taxon>Agaricomycetidae</taxon>
        <taxon>Boletales</taxon>
        <taxon>Suillineae</taxon>
        <taxon>Suillaceae</taxon>
        <taxon>Suillus</taxon>
    </lineage>
</organism>
<sequence length="131" mass="14123">MTHQNISGCDSVVLYFPICLSDQSTMGHPISTSNGSTRCINDVSMAVISEKRDEWYAGVFPKSNSGSPAIQPSAFPFPLSSLTTPDNVSSYGVLPLPIVVAGHHDMRICNQGNQHLHIPFKVKAAVLLIIT</sequence>
<keyword evidence="2" id="KW-1185">Reference proteome</keyword>